<feature type="domain" description="BHLH" evidence="6">
    <location>
        <begin position="600"/>
        <end position="650"/>
    </location>
</feature>
<evidence type="ECO:0000256" key="1">
    <source>
        <dbReference type="ARBA" id="ARBA00004123"/>
    </source>
</evidence>
<sequence length="847" mass="93068">MGEAAMGSALKQPLKNLCCSNGWCYGVFWRFDPRNSMLLTLGDAYYEQKMGPLVDKMLLKFHILGEGIIGQAAFTGKHQWIFSDSNGKGSDSAGNENIFQDESELQDQFSSGIKTIAVISVGRRGVVQFGSTKKILERLELLAETEKLFYDMGNCHGLTPLEIETCNLDGWFTSFILGQNPTTELGGCSGKPTGWSCSLQSLIEPSCSVHDYSMNTVQQNLSHLTSQIQTISMEAQPISTGKIHRVNSLAANAPCTSEGSILTSLPSEKGKWDPSIVFPKKDTEQNFQGHSTFTSFYSTGELVDVELRNLDSFGRTKQEQHSFGTNAGLLDSVISQQRSIEDFNLGDFTTDLSSSFTMDDFSQWFSPFPQHHILGAGATTTTDHSCSVGFTSVPSVPIGGDAVINIPVGQIVNSSKSSIADAFTSNVEKSTMVHDSGNDLFSVTGMDFRLRKAGGFSENIDMPLLHSVNKVVASGMSSSMAGKRKGLFSELGLEELLRGVNNSSSVAKSSVEDEIFTTRRRKIENSSPNFHLGQLEGLSCSSGGMNLAQYSHTWDKSNDTIFGKEFHLKSQVGLWIDDSYGVKAGNAVVTTAKKPTRKRAKPGESSRPRPKDRQLIQDRIKELRGIIPHSGKQLSIDHLLEQTIKYLLFLQGVTKYADKIKQADEPKLIGQENGKLLKHNTMSGGATWAFEVGAQSIPIVVKDLNPPGQMLVEMLCEDREFFLEIAEVIRGFPLNILKGVMELQEDKIWARFIVEADKQIERTGIIWSLLPLLQQKDNSGIDCATQPSGDMDGGISLLNNPQQQPFLLRPVVGTMAAANIKQSYNTVFARLKQEESKQRKSKSKAKI</sequence>
<evidence type="ECO:0000313" key="8">
    <source>
        <dbReference type="Proteomes" id="UP000323506"/>
    </source>
</evidence>
<feature type="region of interest" description="Disordered" evidence="5">
    <location>
        <begin position="591"/>
        <end position="613"/>
    </location>
</feature>
<evidence type="ECO:0000256" key="3">
    <source>
        <dbReference type="ARBA" id="ARBA00023163"/>
    </source>
</evidence>
<organism evidence="7 8">
    <name type="scientific">Gossypium darwinii</name>
    <name type="common">Darwin's cotton</name>
    <name type="synonym">Gossypium barbadense var. darwinii</name>
    <dbReference type="NCBI Taxonomy" id="34276"/>
    <lineage>
        <taxon>Eukaryota</taxon>
        <taxon>Viridiplantae</taxon>
        <taxon>Streptophyta</taxon>
        <taxon>Embryophyta</taxon>
        <taxon>Tracheophyta</taxon>
        <taxon>Spermatophyta</taxon>
        <taxon>Magnoliopsida</taxon>
        <taxon>eudicotyledons</taxon>
        <taxon>Gunneridae</taxon>
        <taxon>Pentapetalae</taxon>
        <taxon>rosids</taxon>
        <taxon>malvids</taxon>
        <taxon>Malvales</taxon>
        <taxon>Malvaceae</taxon>
        <taxon>Malvoideae</taxon>
        <taxon>Gossypium</taxon>
    </lineage>
</organism>
<dbReference type="EMBL" id="CM017695">
    <property type="protein sequence ID" value="TYH06023.1"/>
    <property type="molecule type" value="Genomic_DNA"/>
</dbReference>
<dbReference type="Pfam" id="PF14215">
    <property type="entry name" value="bHLH-MYC_N"/>
    <property type="match status" value="2"/>
</dbReference>
<keyword evidence="3" id="KW-0804">Transcription</keyword>
<gene>
    <name evidence="7" type="ORF">ES288_A08G125200v1</name>
</gene>
<dbReference type="Pfam" id="PF23176">
    <property type="entry name" value="bHLH_LHW"/>
    <property type="match status" value="1"/>
</dbReference>
<reference evidence="7 8" key="1">
    <citation type="submission" date="2019-06" db="EMBL/GenBank/DDBJ databases">
        <title>WGS assembly of Gossypium darwinii.</title>
        <authorList>
            <person name="Chen Z.J."/>
            <person name="Sreedasyam A."/>
            <person name="Ando A."/>
            <person name="Song Q."/>
            <person name="De L."/>
            <person name="Hulse-Kemp A."/>
            <person name="Ding M."/>
            <person name="Ye W."/>
            <person name="Kirkbride R."/>
            <person name="Jenkins J."/>
            <person name="Plott C."/>
            <person name="Lovell J."/>
            <person name="Lin Y.-M."/>
            <person name="Vaughn R."/>
            <person name="Liu B."/>
            <person name="Li W."/>
            <person name="Simpson S."/>
            <person name="Scheffler B."/>
            <person name="Saski C."/>
            <person name="Grover C."/>
            <person name="Hu G."/>
            <person name="Conover J."/>
            <person name="Carlson J."/>
            <person name="Shu S."/>
            <person name="Boston L."/>
            <person name="Williams M."/>
            <person name="Peterson D."/>
            <person name="Mcgee K."/>
            <person name="Jones D."/>
            <person name="Wendel J."/>
            <person name="Stelly D."/>
            <person name="Grimwood J."/>
            <person name="Schmutz J."/>
        </authorList>
    </citation>
    <scope>NUCLEOTIDE SEQUENCE [LARGE SCALE GENOMIC DNA]</scope>
    <source>
        <strain evidence="7">1808015.09</strain>
    </source>
</reference>
<keyword evidence="8" id="KW-1185">Reference proteome</keyword>
<dbReference type="GO" id="GO:0005634">
    <property type="term" value="C:nucleus"/>
    <property type="evidence" value="ECO:0007669"/>
    <property type="project" value="UniProtKB-SubCell"/>
</dbReference>
<dbReference type="PANTHER" id="PTHR46196:SF2">
    <property type="entry name" value="TRANSCRIPTION FACTOR BHLH157"/>
    <property type="match status" value="1"/>
</dbReference>
<protein>
    <recommendedName>
        <fullName evidence="6">BHLH domain-containing protein</fullName>
    </recommendedName>
</protein>
<evidence type="ECO:0000256" key="5">
    <source>
        <dbReference type="SAM" id="MobiDB-lite"/>
    </source>
</evidence>
<name>A0A5D2FKQ7_GOSDA</name>
<dbReference type="AlphaFoldDB" id="A0A5D2FKQ7"/>
<dbReference type="GO" id="GO:0003700">
    <property type="term" value="F:DNA-binding transcription factor activity"/>
    <property type="evidence" value="ECO:0007669"/>
    <property type="project" value="InterPro"/>
</dbReference>
<dbReference type="SUPFAM" id="SSF47459">
    <property type="entry name" value="HLH, helix-loop-helix DNA-binding domain"/>
    <property type="match status" value="1"/>
</dbReference>
<proteinExistence type="predicted"/>
<keyword evidence="2" id="KW-0805">Transcription regulation</keyword>
<dbReference type="PROSITE" id="PS50888">
    <property type="entry name" value="BHLH"/>
    <property type="match status" value="1"/>
</dbReference>
<dbReference type="InterPro" id="IPR043561">
    <property type="entry name" value="LHW-like"/>
</dbReference>
<dbReference type="InterPro" id="IPR011598">
    <property type="entry name" value="bHLH_dom"/>
</dbReference>
<evidence type="ECO:0000256" key="2">
    <source>
        <dbReference type="ARBA" id="ARBA00023015"/>
    </source>
</evidence>
<dbReference type="GO" id="GO:0046983">
    <property type="term" value="F:protein dimerization activity"/>
    <property type="evidence" value="ECO:0007669"/>
    <property type="project" value="InterPro"/>
</dbReference>
<keyword evidence="4" id="KW-0539">Nucleus</keyword>
<dbReference type="InterPro" id="IPR036638">
    <property type="entry name" value="HLH_DNA-bd_sf"/>
</dbReference>
<dbReference type="PANTHER" id="PTHR46196">
    <property type="entry name" value="TRANSCRIPTION FACTOR BHLH155-LIKE ISOFORM X1-RELATED"/>
    <property type="match status" value="1"/>
</dbReference>
<dbReference type="InterPro" id="IPR025610">
    <property type="entry name" value="MYC/MYB_N"/>
</dbReference>
<comment type="subcellular location">
    <subcellularLocation>
        <location evidence="1">Nucleus</location>
    </subcellularLocation>
</comment>
<dbReference type="Proteomes" id="UP000323506">
    <property type="component" value="Chromosome A08"/>
</dbReference>
<feature type="compositionally biased region" description="Basic and acidic residues" evidence="5">
    <location>
        <begin position="601"/>
        <end position="613"/>
    </location>
</feature>
<evidence type="ECO:0000259" key="6">
    <source>
        <dbReference type="PROSITE" id="PS50888"/>
    </source>
</evidence>
<accession>A0A5D2FKQ7</accession>
<evidence type="ECO:0000313" key="7">
    <source>
        <dbReference type="EMBL" id="TYH06023.1"/>
    </source>
</evidence>
<evidence type="ECO:0000256" key="4">
    <source>
        <dbReference type="ARBA" id="ARBA00023242"/>
    </source>
</evidence>